<keyword evidence="3" id="KW-1185">Reference proteome</keyword>
<evidence type="ECO:0000256" key="1">
    <source>
        <dbReference type="SAM" id="MobiDB-lite"/>
    </source>
</evidence>
<feature type="region of interest" description="Disordered" evidence="1">
    <location>
        <begin position="81"/>
        <end position="103"/>
    </location>
</feature>
<accession>A0A016X1V1</accession>
<sequence>MTESHVPLRRNAWKYLFYEVIDNTVDLLIPDEVKQAIGCVLVIPASNAAPERSFSAADGLAHQWMHPILSLEFSPRKPSTFEKGGSLMNDVETSLPTGAGAVD</sequence>
<dbReference type="EMBL" id="JARK01000034">
    <property type="protein sequence ID" value="EYC45243.1"/>
    <property type="molecule type" value="Genomic_DNA"/>
</dbReference>
<dbReference type="STRING" id="53326.A0A016X1V1"/>
<comment type="caution">
    <text evidence="2">The sequence shown here is derived from an EMBL/GenBank/DDBJ whole genome shotgun (WGS) entry which is preliminary data.</text>
</comment>
<evidence type="ECO:0008006" key="4">
    <source>
        <dbReference type="Google" id="ProtNLM"/>
    </source>
</evidence>
<name>A0A016X1V1_9BILA</name>
<proteinExistence type="predicted"/>
<protein>
    <recommendedName>
        <fullName evidence="4">HAT C-terminal dimerisation domain-containing protein</fullName>
    </recommendedName>
</protein>
<reference evidence="3" key="1">
    <citation type="journal article" date="2015" name="Nat. Genet.">
        <title>The genome and transcriptome of the zoonotic hookworm Ancylostoma ceylanicum identify infection-specific gene families.</title>
        <authorList>
            <person name="Schwarz E.M."/>
            <person name="Hu Y."/>
            <person name="Antoshechkin I."/>
            <person name="Miller M.M."/>
            <person name="Sternberg P.W."/>
            <person name="Aroian R.V."/>
        </authorList>
    </citation>
    <scope>NUCLEOTIDE SEQUENCE</scope>
    <source>
        <strain evidence="3">HY135</strain>
    </source>
</reference>
<gene>
    <name evidence="2" type="primary">Acey_s0434.g1391</name>
    <name evidence="2" type="ORF">Y032_0434g1391</name>
</gene>
<organism evidence="2 3">
    <name type="scientific">Ancylostoma ceylanicum</name>
    <dbReference type="NCBI Taxonomy" id="53326"/>
    <lineage>
        <taxon>Eukaryota</taxon>
        <taxon>Metazoa</taxon>
        <taxon>Ecdysozoa</taxon>
        <taxon>Nematoda</taxon>
        <taxon>Chromadorea</taxon>
        <taxon>Rhabditida</taxon>
        <taxon>Rhabditina</taxon>
        <taxon>Rhabditomorpha</taxon>
        <taxon>Strongyloidea</taxon>
        <taxon>Ancylostomatidae</taxon>
        <taxon>Ancylostomatinae</taxon>
        <taxon>Ancylostoma</taxon>
    </lineage>
</organism>
<dbReference type="Proteomes" id="UP000024635">
    <property type="component" value="Unassembled WGS sequence"/>
</dbReference>
<evidence type="ECO:0000313" key="2">
    <source>
        <dbReference type="EMBL" id="EYC45243.1"/>
    </source>
</evidence>
<dbReference type="AlphaFoldDB" id="A0A016X1V1"/>
<evidence type="ECO:0000313" key="3">
    <source>
        <dbReference type="Proteomes" id="UP000024635"/>
    </source>
</evidence>